<feature type="repeat" description="WD" evidence="4">
    <location>
        <begin position="278"/>
        <end position="319"/>
    </location>
</feature>
<keyword evidence="2" id="KW-0677">Repeat</keyword>
<accession>A0A1D8NJW2</accession>
<dbReference type="PROSITE" id="PS00678">
    <property type="entry name" value="WD_REPEATS_1"/>
    <property type="match status" value="1"/>
</dbReference>
<dbReference type="SUPFAM" id="SSF50978">
    <property type="entry name" value="WD40 repeat-like"/>
    <property type="match status" value="1"/>
</dbReference>
<evidence type="ECO:0000313" key="6">
    <source>
        <dbReference type="EMBL" id="AOW05932.1"/>
    </source>
</evidence>
<dbReference type="PANTHER" id="PTHR22839">
    <property type="entry name" value="THO COMPLEX SUBUNIT 3 THO3"/>
    <property type="match status" value="1"/>
</dbReference>
<dbReference type="Proteomes" id="UP000182444">
    <property type="component" value="Chromosome 1E"/>
</dbReference>
<evidence type="ECO:0000313" key="8">
    <source>
        <dbReference type="Proteomes" id="UP000182444"/>
    </source>
</evidence>
<dbReference type="Pfam" id="PF00400">
    <property type="entry name" value="WD40"/>
    <property type="match status" value="4"/>
</dbReference>
<reference evidence="6 8" key="1">
    <citation type="journal article" date="2016" name="PLoS ONE">
        <title>Sequence Assembly of Yarrowia lipolytica Strain W29/CLIB89 Shows Transposable Element Diversity.</title>
        <authorList>
            <person name="Magnan C."/>
            <person name="Yu J."/>
            <person name="Chang I."/>
            <person name="Jahn E."/>
            <person name="Kanomata Y."/>
            <person name="Wu J."/>
            <person name="Zeller M."/>
            <person name="Oakes M."/>
            <person name="Baldi P."/>
            <person name="Sandmeyer S."/>
        </authorList>
    </citation>
    <scope>NUCLEOTIDE SEQUENCE [LARGE SCALE GENOMIC DNA]</scope>
    <source>
        <strain evidence="6">CLIB89</strain>
        <strain evidence="8">CLIB89(W29)</strain>
    </source>
</reference>
<feature type="repeat" description="WD" evidence="4">
    <location>
        <begin position="41"/>
        <end position="72"/>
    </location>
</feature>
<dbReference type="PROSITE" id="PS50294">
    <property type="entry name" value="WD_REPEATS_REGION"/>
    <property type="match status" value="1"/>
</dbReference>
<dbReference type="SMART" id="SM00320">
    <property type="entry name" value="WD40"/>
    <property type="match status" value="4"/>
</dbReference>
<dbReference type="PANTHER" id="PTHR22839:SF0">
    <property type="entry name" value="THO COMPLEX SUBUNIT 3"/>
    <property type="match status" value="1"/>
</dbReference>
<evidence type="ECO:0000256" key="3">
    <source>
        <dbReference type="ARBA" id="ARBA00046343"/>
    </source>
</evidence>
<dbReference type="KEGG" id="yli:2912667"/>
<dbReference type="InterPro" id="IPR036322">
    <property type="entry name" value="WD40_repeat_dom_sf"/>
</dbReference>
<keyword evidence="1 4" id="KW-0853">WD repeat</keyword>
<sequence length="406" mass="43316">MSKPINTQQSLPVGSAQTYFKNQSVVAYQEKDSKQGGSSASSSSQSSIKNIAWNSTGTRIAVAYSDARIRVWIAGNTEVNTSTEIPYSSSKSQKAVVGLAWSPISPDQLATCSLDGTLKVWDTRTKTLLASVNTGADNLACLWSPCGRYISVLRRDNAILWYAPSFNGEVAEPAPSTNIGGRQNGGKDSQRSRGAPKIAIGAMEAFGNPIAAYKESPYEIFAATWTNTTAVMAITMGIGVVKLLKLNLQTAATSEEVEKVVTSSQSLSTSNVTTLFELLGHTTAANCVKPDPQGRYIAVGGNEGIVSLWDTKELVCVKTLSKHDQPVVSLDFSHDGDYIAVGYDNNDIPVDIVHVDTGKFVHAVSRPRWTGLPVVAWSPVKYNLAFSGDVAGLNVITVGGNRPSGY</sequence>
<evidence type="ECO:0000256" key="5">
    <source>
        <dbReference type="SAM" id="MobiDB-lite"/>
    </source>
</evidence>
<protein>
    <submittedName>
        <fullName evidence="7">WD40-repeat-containing domain protein</fullName>
    </submittedName>
</protein>
<dbReference type="AlphaFoldDB" id="A0A1D8NJW2"/>
<dbReference type="InterPro" id="IPR040132">
    <property type="entry name" value="Tex1/THOC3"/>
</dbReference>
<dbReference type="Proteomes" id="UP000256601">
    <property type="component" value="Unassembled WGS sequence"/>
</dbReference>
<dbReference type="OMA" id="RIRVWIA"/>
<evidence type="ECO:0000313" key="9">
    <source>
        <dbReference type="Proteomes" id="UP000256601"/>
    </source>
</evidence>
<evidence type="ECO:0000313" key="7">
    <source>
        <dbReference type="EMBL" id="RDW25591.1"/>
    </source>
</evidence>
<dbReference type="VEuPathDB" id="FungiDB:YALI0_E24827g"/>
<feature type="repeat" description="WD" evidence="4">
    <location>
        <begin position="89"/>
        <end position="131"/>
    </location>
</feature>
<proteinExistence type="inferred from homology"/>
<dbReference type="EMBL" id="KZ858998">
    <property type="protein sequence ID" value="RDW25591.1"/>
    <property type="molecule type" value="Genomic_DNA"/>
</dbReference>
<dbReference type="InterPro" id="IPR019775">
    <property type="entry name" value="WD40_repeat_CS"/>
</dbReference>
<dbReference type="eggNOG" id="KOG1407">
    <property type="taxonomic scope" value="Eukaryota"/>
</dbReference>
<dbReference type="EMBL" id="CP017557">
    <property type="protein sequence ID" value="AOW05932.1"/>
    <property type="molecule type" value="Genomic_DNA"/>
</dbReference>
<reference evidence="7 9" key="2">
    <citation type="submission" date="2018-07" db="EMBL/GenBank/DDBJ databases">
        <title>Draft Genome Assemblies for Five Robust Yarrowia lipolytica Strains Exhibiting High Lipid Production and Pentose Sugar Utilization and Sugar Alcohol Secretion from Undetoxified Lignocellulosic Biomass Hydrolysates.</title>
        <authorList>
            <consortium name="DOE Joint Genome Institute"/>
            <person name="Walker C."/>
            <person name="Ryu S."/>
            <person name="Na H."/>
            <person name="Zane M."/>
            <person name="LaButti K."/>
            <person name="Lipzen A."/>
            <person name="Haridas S."/>
            <person name="Barry K."/>
            <person name="Grigoriev I.V."/>
            <person name="Quarterman J."/>
            <person name="Slininger P."/>
            <person name="Dien B."/>
            <person name="Trinh C.T."/>
        </authorList>
    </citation>
    <scope>NUCLEOTIDE SEQUENCE [LARGE SCALE GENOMIC DNA]</scope>
    <source>
        <strain evidence="7 9">YB392</strain>
    </source>
</reference>
<organism evidence="6 8">
    <name type="scientific">Yarrowia lipolytica</name>
    <name type="common">Candida lipolytica</name>
    <dbReference type="NCBI Taxonomy" id="4952"/>
    <lineage>
        <taxon>Eukaryota</taxon>
        <taxon>Fungi</taxon>
        <taxon>Dikarya</taxon>
        <taxon>Ascomycota</taxon>
        <taxon>Saccharomycotina</taxon>
        <taxon>Dipodascomycetes</taxon>
        <taxon>Dipodascales</taxon>
        <taxon>Dipodascales incertae sedis</taxon>
        <taxon>Yarrowia</taxon>
    </lineage>
</organism>
<dbReference type="GeneID" id="2912667"/>
<dbReference type="GO" id="GO:0006406">
    <property type="term" value="P:mRNA export from nucleus"/>
    <property type="evidence" value="ECO:0007669"/>
    <property type="project" value="InterPro"/>
</dbReference>
<evidence type="ECO:0000256" key="1">
    <source>
        <dbReference type="ARBA" id="ARBA00022574"/>
    </source>
</evidence>
<dbReference type="PROSITE" id="PS50082">
    <property type="entry name" value="WD_REPEATS_2"/>
    <property type="match status" value="3"/>
</dbReference>
<dbReference type="Gene3D" id="2.130.10.10">
    <property type="entry name" value="YVTN repeat-like/Quinoprotein amine dehydrogenase"/>
    <property type="match status" value="2"/>
</dbReference>
<dbReference type="RefSeq" id="XP_504370.1">
    <property type="nucleotide sequence ID" value="XM_504370.1"/>
</dbReference>
<comment type="similarity">
    <text evidence="3">Belongs to the THOC3 family.</text>
</comment>
<evidence type="ECO:0000256" key="2">
    <source>
        <dbReference type="ARBA" id="ARBA00022737"/>
    </source>
</evidence>
<name>A0A1D8NJW2_YARLL</name>
<evidence type="ECO:0000256" key="4">
    <source>
        <dbReference type="PROSITE-ProRule" id="PRU00221"/>
    </source>
</evidence>
<dbReference type="InterPro" id="IPR001680">
    <property type="entry name" value="WD40_rpt"/>
</dbReference>
<dbReference type="InterPro" id="IPR015943">
    <property type="entry name" value="WD40/YVTN_repeat-like_dom_sf"/>
</dbReference>
<feature type="region of interest" description="Disordered" evidence="5">
    <location>
        <begin position="172"/>
        <end position="194"/>
    </location>
</feature>
<dbReference type="VEuPathDB" id="FungiDB:YALI1_E29642g"/>
<dbReference type="OrthoDB" id="340259at2759"/>
<dbReference type="GO" id="GO:0000445">
    <property type="term" value="C:THO complex part of transcription export complex"/>
    <property type="evidence" value="ECO:0007669"/>
    <property type="project" value="TreeGrafter"/>
</dbReference>
<gene>
    <name evidence="7" type="ORF">B0I71DRAFT_132313</name>
    <name evidence="6" type="ORF">YALI1_E29642g</name>
</gene>